<accession>A0A7W5FI03</accession>
<comment type="caution">
    <text evidence="2">The sequence shown here is derived from an EMBL/GenBank/DDBJ whole genome shotgun (WGS) entry which is preliminary data.</text>
</comment>
<evidence type="ECO:0000313" key="3">
    <source>
        <dbReference type="Proteomes" id="UP000590749"/>
    </source>
</evidence>
<gene>
    <name evidence="2" type="ORF">FHR83_006703</name>
</gene>
<evidence type="ECO:0000259" key="1">
    <source>
        <dbReference type="Pfam" id="PF13392"/>
    </source>
</evidence>
<keyword evidence="3" id="KW-1185">Reference proteome</keyword>
<protein>
    <recommendedName>
        <fullName evidence="1">HNH nuclease domain-containing protein</fullName>
    </recommendedName>
</protein>
<dbReference type="Gene3D" id="3.90.75.20">
    <property type="match status" value="1"/>
</dbReference>
<feature type="domain" description="HNH nuclease" evidence="1">
    <location>
        <begin position="188"/>
        <end position="223"/>
    </location>
</feature>
<organism evidence="2 3">
    <name type="scientific">Actinoplanes campanulatus</name>
    <dbReference type="NCBI Taxonomy" id="113559"/>
    <lineage>
        <taxon>Bacteria</taxon>
        <taxon>Bacillati</taxon>
        <taxon>Actinomycetota</taxon>
        <taxon>Actinomycetes</taxon>
        <taxon>Micromonosporales</taxon>
        <taxon>Micromonosporaceae</taxon>
        <taxon>Actinoplanes</taxon>
    </lineage>
</organism>
<dbReference type="EMBL" id="JACHXF010000017">
    <property type="protein sequence ID" value="MBB3098997.1"/>
    <property type="molecule type" value="Genomic_DNA"/>
</dbReference>
<dbReference type="InterPro" id="IPR044925">
    <property type="entry name" value="His-Me_finger_sf"/>
</dbReference>
<name>A0A7W5FI03_9ACTN</name>
<proteinExistence type="predicted"/>
<dbReference type="AlphaFoldDB" id="A0A7W5FI03"/>
<reference evidence="2 3" key="1">
    <citation type="submission" date="2020-08" db="EMBL/GenBank/DDBJ databases">
        <title>Genomic Encyclopedia of Type Strains, Phase III (KMG-III): the genomes of soil and plant-associated and newly described type strains.</title>
        <authorList>
            <person name="Whitman W."/>
        </authorList>
    </citation>
    <scope>NUCLEOTIDE SEQUENCE [LARGE SCALE GENOMIC DNA]</scope>
    <source>
        <strain evidence="2 3">CECT 3287</strain>
    </source>
</reference>
<dbReference type="RefSeq" id="WP_183225083.1">
    <property type="nucleotide sequence ID" value="NZ_BMPW01000020.1"/>
</dbReference>
<dbReference type="Proteomes" id="UP000590749">
    <property type="component" value="Unassembled WGS sequence"/>
</dbReference>
<sequence>MTKRFNPEAEKLHSTVDWWTTERVAGRLHVKVTCPWCKEPRMEYAGQVRNRIKNGTFTGYCYRDRLLQKGKVSRTGRPEHPAVDWNDTAIVNTGRQRLTKVAVTCPGCGEKRHASPGPIAARVRSGKFTGTCLPCSPNARKREWTVLGLGRKIDPNKGYIRLSHEAIAPEHRELYDAMRGSLTFVTEHRMVVAIALGRPLSSRELVDHMDGVKTNNDLANLRIYRRGRNEPGDTTGYGTFYHEWQMALAEVERLRAQLRVP</sequence>
<dbReference type="SUPFAM" id="SSF54060">
    <property type="entry name" value="His-Me finger endonucleases"/>
    <property type="match status" value="1"/>
</dbReference>
<dbReference type="InterPro" id="IPR003615">
    <property type="entry name" value="HNH_nuc"/>
</dbReference>
<evidence type="ECO:0000313" key="2">
    <source>
        <dbReference type="EMBL" id="MBB3098997.1"/>
    </source>
</evidence>
<dbReference type="Pfam" id="PF13392">
    <property type="entry name" value="HNH_3"/>
    <property type="match status" value="1"/>
</dbReference>